<dbReference type="InterPro" id="IPR010982">
    <property type="entry name" value="Lambda_DNA-bd_dom_sf"/>
</dbReference>
<feature type="compositionally biased region" description="Polar residues" evidence="7">
    <location>
        <begin position="450"/>
        <end position="465"/>
    </location>
</feature>
<evidence type="ECO:0000256" key="4">
    <source>
        <dbReference type="ARBA" id="ARBA00023155"/>
    </source>
</evidence>
<dbReference type="GO" id="GO:0005634">
    <property type="term" value="C:nucleus"/>
    <property type="evidence" value="ECO:0007669"/>
    <property type="project" value="UniProtKB-SubCell"/>
</dbReference>
<protein>
    <submittedName>
        <fullName evidence="10">CUT domain-containing protein</fullName>
    </submittedName>
</protein>
<name>A0A0N4Z9M7_PARTI</name>
<keyword evidence="9" id="KW-1185">Reference proteome</keyword>
<dbReference type="InterPro" id="IPR003350">
    <property type="entry name" value="CUT_dom"/>
</dbReference>
<organism evidence="9 10">
    <name type="scientific">Parastrongyloides trichosuri</name>
    <name type="common">Possum-specific nematode worm</name>
    <dbReference type="NCBI Taxonomy" id="131310"/>
    <lineage>
        <taxon>Eukaryota</taxon>
        <taxon>Metazoa</taxon>
        <taxon>Ecdysozoa</taxon>
        <taxon>Nematoda</taxon>
        <taxon>Chromadorea</taxon>
        <taxon>Rhabditida</taxon>
        <taxon>Tylenchina</taxon>
        <taxon>Panagrolaimomorpha</taxon>
        <taxon>Strongyloidoidea</taxon>
        <taxon>Strongyloididae</taxon>
        <taxon>Parastrongyloides</taxon>
    </lineage>
</organism>
<keyword evidence="6" id="KW-0539">Nucleus</keyword>
<comment type="subcellular location">
    <subcellularLocation>
        <location evidence="1">Nucleus</location>
    </subcellularLocation>
</comment>
<evidence type="ECO:0000256" key="5">
    <source>
        <dbReference type="ARBA" id="ARBA00023163"/>
    </source>
</evidence>
<dbReference type="Proteomes" id="UP000038045">
    <property type="component" value="Unplaced"/>
</dbReference>
<dbReference type="SUPFAM" id="SSF47413">
    <property type="entry name" value="lambda repressor-like DNA-binding domains"/>
    <property type="match status" value="1"/>
</dbReference>
<evidence type="ECO:0000256" key="7">
    <source>
        <dbReference type="SAM" id="MobiDB-lite"/>
    </source>
</evidence>
<evidence type="ECO:0000259" key="8">
    <source>
        <dbReference type="PROSITE" id="PS51042"/>
    </source>
</evidence>
<feature type="domain" description="CUT" evidence="8">
    <location>
        <begin position="300"/>
        <end position="388"/>
    </location>
</feature>
<evidence type="ECO:0000313" key="9">
    <source>
        <dbReference type="Proteomes" id="UP000038045"/>
    </source>
</evidence>
<proteinExistence type="predicted"/>
<keyword evidence="3" id="KW-0238">DNA-binding</keyword>
<evidence type="ECO:0000256" key="6">
    <source>
        <dbReference type="ARBA" id="ARBA00023242"/>
    </source>
</evidence>
<dbReference type="SMART" id="SM01109">
    <property type="entry name" value="CUT"/>
    <property type="match status" value="1"/>
</dbReference>
<evidence type="ECO:0000256" key="1">
    <source>
        <dbReference type="ARBA" id="ARBA00004123"/>
    </source>
</evidence>
<dbReference type="Gene3D" id="1.10.260.40">
    <property type="entry name" value="lambda repressor-like DNA-binding domains"/>
    <property type="match status" value="2"/>
</dbReference>
<feature type="region of interest" description="Disordered" evidence="7">
    <location>
        <begin position="443"/>
        <end position="471"/>
    </location>
</feature>
<keyword evidence="4" id="KW-0371">Homeobox</keyword>
<dbReference type="AlphaFoldDB" id="A0A0N4Z9M7"/>
<evidence type="ECO:0000256" key="3">
    <source>
        <dbReference type="ARBA" id="ARBA00023125"/>
    </source>
</evidence>
<dbReference type="WBParaSite" id="PTRK_0000405800.1">
    <property type="protein sequence ID" value="PTRK_0000405800.1"/>
    <property type="gene ID" value="PTRK_0000405800"/>
</dbReference>
<keyword evidence="5" id="KW-0804">Transcription</keyword>
<keyword evidence="2" id="KW-0805">Transcription regulation</keyword>
<dbReference type="Pfam" id="PF02376">
    <property type="entry name" value="CUT"/>
    <property type="match status" value="1"/>
</dbReference>
<evidence type="ECO:0000256" key="2">
    <source>
        <dbReference type="ARBA" id="ARBA00023015"/>
    </source>
</evidence>
<sequence length="705" mass="82323">MDQEILKEKLINTIIGFKDQTEKNHAINSKLENDSLKNFMHGKEAFDLLSVRYEEKLTLLQMLETSTEAYKDIIKLLNKESKAIDVVKKLKNNIDDSGLKNIQQTLVRKIIKRDDVRVYPLNYHAKNKATIDKDEVLQRMNHFLCRDALKVENSTLDVCKILDHVTAITNFCSFEFSTMAFYVAKLPLITYYDMIKRIKKWDSMDYERKCAMRRLYSFVMNKDAILYLNSIFPKKVHFFMSNYINIPTPRNLSTPVSDIIPISNAKDKLASNLDSSSTNKISYKFKNKFIDMSKLNTMTIQDLGFIGKLDVGEVCEDIKQHLLEKGICREIFAEKILGLKKHKSIYVLLSNYKKWEDLSKTGKEIYVKMKAYLDCYKELEKEFKNDDDENDKLFFNDENFIDNVDYSFLDKKSLEETKDNEYLDTENGSKILSNINETIINEEDSDEMNVSESFTSQQEKNSSSGVYDLKENYKPTRKSIKRKHLENETNNNVSKRQKVPEYSFLGSDNIYANNLETQKETSAITEKLSNTLLLQQKNSMVKANESKNYENIVEKLEYIEDDIYVISCVNTQEQQYDFNKHANIDQMARNFYKTTVSGDYLITVNVYKLELLTLAWSFTEEPPQLFKNYLSEFSTVPIDTVETFYDKTNKLYQKLPQNITSDGKFKKRIREIINENTSRKCFISITTSIFECLFNGKIPSLICKV</sequence>
<dbReference type="PROSITE" id="PS51042">
    <property type="entry name" value="CUT"/>
    <property type="match status" value="1"/>
</dbReference>
<dbReference type="STRING" id="131310.A0A0N4Z9M7"/>
<dbReference type="GO" id="GO:0003677">
    <property type="term" value="F:DNA binding"/>
    <property type="evidence" value="ECO:0007669"/>
    <property type="project" value="UniProtKB-KW"/>
</dbReference>
<reference evidence="10" key="1">
    <citation type="submission" date="2017-02" db="UniProtKB">
        <authorList>
            <consortium name="WormBaseParasite"/>
        </authorList>
    </citation>
    <scope>IDENTIFICATION</scope>
</reference>
<accession>A0A0N4Z9M7</accession>
<evidence type="ECO:0000313" key="10">
    <source>
        <dbReference type="WBParaSite" id="PTRK_0000405800.1"/>
    </source>
</evidence>